<protein>
    <submittedName>
        <fullName evidence="2">Uncharacterized protein</fullName>
    </submittedName>
</protein>
<reference evidence="2 3" key="1">
    <citation type="submission" date="2020-04" db="EMBL/GenBank/DDBJ databases">
        <authorList>
            <consortium name="Genoscope - CEA"/>
            <person name="William W."/>
        </authorList>
    </citation>
    <scope>NUCLEOTIDE SEQUENCE [LARGE SCALE GENOMIC DNA]</scope>
    <source>
        <strain evidence="2 3">SG7</strain>
    </source>
</reference>
<gene>
    <name evidence="2" type="ORF">MLAUSG7_1246</name>
</gene>
<dbReference type="EMBL" id="LR792632">
    <property type="protein sequence ID" value="CAB3289481.1"/>
    <property type="molecule type" value="Genomic_DNA"/>
</dbReference>
<keyword evidence="3" id="KW-1185">Reference proteome</keyword>
<keyword evidence="1" id="KW-0472">Membrane</keyword>
<evidence type="ECO:0000313" key="2">
    <source>
        <dbReference type="EMBL" id="CAB3289481.1"/>
    </source>
</evidence>
<keyword evidence="1" id="KW-1133">Transmembrane helix</keyword>
<evidence type="ECO:0000256" key="1">
    <source>
        <dbReference type="SAM" id="Phobius"/>
    </source>
</evidence>
<keyword evidence="1" id="KW-0812">Transmembrane</keyword>
<evidence type="ECO:0000313" key="3">
    <source>
        <dbReference type="Proteomes" id="UP000679213"/>
    </source>
</evidence>
<dbReference type="RefSeq" id="WP_214399584.1">
    <property type="nucleotide sequence ID" value="NZ_LR792632.1"/>
</dbReference>
<feature type="transmembrane region" description="Helical" evidence="1">
    <location>
        <begin position="7"/>
        <end position="23"/>
    </location>
</feature>
<dbReference type="KEGG" id="mesg:MLAUSG7_1246"/>
<dbReference type="AlphaFoldDB" id="A0A8D6SV94"/>
<dbReference type="GeneID" id="65884039"/>
<dbReference type="Proteomes" id="UP000679213">
    <property type="component" value="Chromosome I"/>
</dbReference>
<sequence length="179" mass="21026">MINSIDLAIGTTILIIGMAYWTISITDHNNNYVDMVKADYIFDRGIKTMEHLSEDGTLQNAVLLYYFNKTNESKKLLEEKIPLKNYQLYIDGHLLINHTDGTYNKNNSIYVLAVLTLNRSEGWYVIYGSDDFINISNERFLDYDEAYNFQRYVNYPIHMPVYLSRNINSSRVELYLFEN</sequence>
<organism evidence="2 3">
    <name type="scientific">Methanocaldococcus lauensis</name>
    <dbReference type="NCBI Taxonomy" id="2546128"/>
    <lineage>
        <taxon>Archaea</taxon>
        <taxon>Methanobacteriati</taxon>
        <taxon>Methanobacteriota</taxon>
        <taxon>Methanomada group</taxon>
        <taxon>Methanococci</taxon>
        <taxon>Methanococcales</taxon>
        <taxon>Methanocaldococcaceae</taxon>
        <taxon>Methanocaldococcus</taxon>
    </lineage>
</organism>
<accession>A0A8D6SV94</accession>
<proteinExistence type="predicted"/>
<name>A0A8D6SV94_9EURY</name>